<comment type="caution">
    <text evidence="1">The sequence shown here is derived from an EMBL/GenBank/DDBJ whole genome shotgun (WGS) entry which is preliminary data.</text>
</comment>
<protein>
    <submittedName>
        <fullName evidence="1">Uncharacterized protein</fullName>
    </submittedName>
</protein>
<name>A0ACC3SN53_9PEZI</name>
<gene>
    <name evidence="1" type="ORF">M8818_000532</name>
</gene>
<accession>A0ACC3SN53</accession>
<reference evidence="1" key="1">
    <citation type="submission" date="2024-02" db="EMBL/GenBank/DDBJ databases">
        <title>Metagenome Assembled Genome of Zalaria obscura JY119.</title>
        <authorList>
            <person name="Vighnesh L."/>
            <person name="Jagadeeshwari U."/>
            <person name="Venkata Ramana C."/>
            <person name="Sasikala C."/>
        </authorList>
    </citation>
    <scope>NUCLEOTIDE SEQUENCE</scope>
    <source>
        <strain evidence="1">JY119</strain>
    </source>
</reference>
<dbReference type="Proteomes" id="UP001320706">
    <property type="component" value="Unassembled WGS sequence"/>
</dbReference>
<evidence type="ECO:0000313" key="1">
    <source>
        <dbReference type="EMBL" id="KAK8220116.1"/>
    </source>
</evidence>
<organism evidence="1 2">
    <name type="scientific">Zalaria obscura</name>
    <dbReference type="NCBI Taxonomy" id="2024903"/>
    <lineage>
        <taxon>Eukaryota</taxon>
        <taxon>Fungi</taxon>
        <taxon>Dikarya</taxon>
        <taxon>Ascomycota</taxon>
        <taxon>Pezizomycotina</taxon>
        <taxon>Dothideomycetes</taxon>
        <taxon>Dothideomycetidae</taxon>
        <taxon>Dothideales</taxon>
        <taxon>Zalariaceae</taxon>
        <taxon>Zalaria</taxon>
    </lineage>
</organism>
<proteinExistence type="predicted"/>
<sequence length="407" mass="43887">MSARASFNIPPSLRKVWMEEDRKMASADKITSRAIVCHDKLQNGGWKMDTVTLREPHDDELVIEMVASGICHTDALVGSIDPSPISFYPRILGHEGSGYVRAIGSKVTVASPGDPVLLSFTCCSSCSSCVAKHSSVCYSFNDINFGRNNVFSLASDSDPKYDIGGKFFGQSSFANFTIVDQKSVVNAKRLVRNDDELKLFAPLGCGIQTGSGTVINVAKAGEDDAVAVLGMGGVGLSAIMAAKIRGCRMIIGIDRVSQRLELAKELGATHVVDSSKLPEGKTLVDVVREIADGVGPTVTVDTTGVPALIQMGIEFTRYSGKAIQVGTAPADANLTIPIFPFMVAGKTYTGAVQGDSTPSEYVPQMVEWYRKRMFPIDRLIKLMPADEYERALHEMHSGETVKPVIVW</sequence>
<keyword evidence="2" id="KW-1185">Reference proteome</keyword>
<evidence type="ECO:0000313" key="2">
    <source>
        <dbReference type="Proteomes" id="UP001320706"/>
    </source>
</evidence>
<dbReference type="EMBL" id="JAMKPW020000002">
    <property type="protein sequence ID" value="KAK8220116.1"/>
    <property type="molecule type" value="Genomic_DNA"/>
</dbReference>